<dbReference type="Pfam" id="PF09990">
    <property type="entry name" value="DUF2231"/>
    <property type="match status" value="1"/>
</dbReference>
<keyword evidence="1" id="KW-0472">Membrane</keyword>
<feature type="transmembrane region" description="Helical" evidence="1">
    <location>
        <begin position="80"/>
        <end position="97"/>
    </location>
</feature>
<feature type="transmembrane region" description="Helical" evidence="1">
    <location>
        <begin position="109"/>
        <end position="132"/>
    </location>
</feature>
<dbReference type="Proteomes" id="UP001251524">
    <property type="component" value="Unassembled WGS sequence"/>
</dbReference>
<dbReference type="InterPro" id="IPR019251">
    <property type="entry name" value="DUF2231_TM"/>
</dbReference>
<name>A0ABU1WEC5_9GAMM</name>
<organism evidence="3 4">
    <name type="scientific">Lysobacter niastensis</name>
    <dbReference type="NCBI Taxonomy" id="380629"/>
    <lineage>
        <taxon>Bacteria</taxon>
        <taxon>Pseudomonadati</taxon>
        <taxon>Pseudomonadota</taxon>
        <taxon>Gammaproteobacteria</taxon>
        <taxon>Lysobacterales</taxon>
        <taxon>Lysobacteraceae</taxon>
        <taxon>Lysobacter</taxon>
    </lineage>
</organism>
<gene>
    <name evidence="3" type="ORF">J2X06_003190</name>
</gene>
<keyword evidence="1" id="KW-1133">Transmembrane helix</keyword>
<proteinExistence type="predicted"/>
<dbReference type="RefSeq" id="WP_310064069.1">
    <property type="nucleotide sequence ID" value="NZ_JAVDVY010000003.1"/>
</dbReference>
<evidence type="ECO:0000256" key="1">
    <source>
        <dbReference type="SAM" id="Phobius"/>
    </source>
</evidence>
<evidence type="ECO:0000313" key="4">
    <source>
        <dbReference type="Proteomes" id="UP001251524"/>
    </source>
</evidence>
<sequence>MRHRHPLHPALVHFPVACWSLATAADFAGFIWGEPVWRLAGILMVTGTVIAVAAIAAGFIEYMKLDENSPALPDVHRHMLLAATAWSCYAASLFLRVQTGSLSSPDGFAVALSAAGFVSLGCAGWMGARLVYGHGIGVAKPPSS</sequence>
<reference evidence="3 4" key="1">
    <citation type="submission" date="2023-07" db="EMBL/GenBank/DDBJ databases">
        <title>Sorghum-associated microbial communities from plants grown in Nebraska, USA.</title>
        <authorList>
            <person name="Schachtman D."/>
        </authorList>
    </citation>
    <scope>NUCLEOTIDE SEQUENCE [LARGE SCALE GENOMIC DNA]</scope>
    <source>
        <strain evidence="3 4">BE198</strain>
    </source>
</reference>
<feature type="domain" description="DUF2231" evidence="2">
    <location>
        <begin position="4"/>
        <end position="139"/>
    </location>
</feature>
<dbReference type="EMBL" id="JAVDVY010000003">
    <property type="protein sequence ID" value="MDR7135972.1"/>
    <property type="molecule type" value="Genomic_DNA"/>
</dbReference>
<protein>
    <submittedName>
        <fullName evidence="3">Membrane protein</fullName>
    </submittedName>
</protein>
<keyword evidence="1" id="KW-0812">Transmembrane</keyword>
<keyword evidence="4" id="KW-1185">Reference proteome</keyword>
<evidence type="ECO:0000313" key="3">
    <source>
        <dbReference type="EMBL" id="MDR7135972.1"/>
    </source>
</evidence>
<evidence type="ECO:0000259" key="2">
    <source>
        <dbReference type="Pfam" id="PF09990"/>
    </source>
</evidence>
<accession>A0ABU1WEC5</accession>
<feature type="transmembrane region" description="Helical" evidence="1">
    <location>
        <begin position="12"/>
        <end position="33"/>
    </location>
</feature>
<comment type="caution">
    <text evidence="3">The sequence shown here is derived from an EMBL/GenBank/DDBJ whole genome shotgun (WGS) entry which is preliminary data.</text>
</comment>
<feature type="transmembrane region" description="Helical" evidence="1">
    <location>
        <begin position="39"/>
        <end position="60"/>
    </location>
</feature>